<accession>A0A517YQ69</accession>
<evidence type="ECO:0000313" key="3">
    <source>
        <dbReference type="Proteomes" id="UP000317369"/>
    </source>
</evidence>
<keyword evidence="1" id="KW-0472">Membrane</keyword>
<keyword evidence="1" id="KW-1133">Transmembrane helix</keyword>
<keyword evidence="1" id="KW-0812">Transmembrane</keyword>
<protein>
    <submittedName>
        <fullName evidence="2">Uncharacterized protein</fullName>
    </submittedName>
</protein>
<gene>
    <name evidence="2" type="ORF">KS4_04020</name>
</gene>
<feature type="transmembrane region" description="Helical" evidence="1">
    <location>
        <begin position="430"/>
        <end position="455"/>
    </location>
</feature>
<dbReference type="Proteomes" id="UP000317369">
    <property type="component" value="Chromosome"/>
</dbReference>
<keyword evidence="3" id="KW-1185">Reference proteome</keyword>
<feature type="transmembrane region" description="Helical" evidence="1">
    <location>
        <begin position="323"/>
        <end position="349"/>
    </location>
</feature>
<feature type="transmembrane region" description="Helical" evidence="1">
    <location>
        <begin position="240"/>
        <end position="267"/>
    </location>
</feature>
<name>A0A517YQ69_9BACT</name>
<reference evidence="2 3" key="1">
    <citation type="submission" date="2019-02" db="EMBL/GenBank/DDBJ databases">
        <title>Deep-cultivation of Planctomycetes and their phenomic and genomic characterization uncovers novel biology.</title>
        <authorList>
            <person name="Wiegand S."/>
            <person name="Jogler M."/>
            <person name="Boedeker C."/>
            <person name="Pinto D."/>
            <person name="Vollmers J."/>
            <person name="Rivas-Marin E."/>
            <person name="Kohn T."/>
            <person name="Peeters S.H."/>
            <person name="Heuer A."/>
            <person name="Rast P."/>
            <person name="Oberbeckmann S."/>
            <person name="Bunk B."/>
            <person name="Jeske O."/>
            <person name="Meyerdierks A."/>
            <person name="Storesund J.E."/>
            <person name="Kallscheuer N."/>
            <person name="Luecker S."/>
            <person name="Lage O.M."/>
            <person name="Pohl T."/>
            <person name="Merkel B.J."/>
            <person name="Hornburger P."/>
            <person name="Mueller R.-W."/>
            <person name="Bruemmer F."/>
            <person name="Labrenz M."/>
            <person name="Spormann A.M."/>
            <person name="Op den Camp H."/>
            <person name="Overmann J."/>
            <person name="Amann R."/>
            <person name="Jetten M.S.M."/>
            <person name="Mascher T."/>
            <person name="Medema M.H."/>
            <person name="Devos D.P."/>
            <person name="Kaster A.-K."/>
            <person name="Ovreas L."/>
            <person name="Rohde M."/>
            <person name="Galperin M.Y."/>
            <person name="Jogler C."/>
        </authorList>
    </citation>
    <scope>NUCLEOTIDE SEQUENCE [LARGE SCALE GENOMIC DNA]</scope>
    <source>
        <strain evidence="2 3">KS4</strain>
    </source>
</reference>
<feature type="transmembrane region" description="Helical" evidence="1">
    <location>
        <begin position="142"/>
        <end position="165"/>
    </location>
</feature>
<feature type="transmembrane region" description="Helical" evidence="1">
    <location>
        <begin position="475"/>
        <end position="502"/>
    </location>
</feature>
<evidence type="ECO:0000256" key="1">
    <source>
        <dbReference type="SAM" id="Phobius"/>
    </source>
</evidence>
<dbReference type="AlphaFoldDB" id="A0A517YQ69"/>
<feature type="transmembrane region" description="Helical" evidence="1">
    <location>
        <begin position="369"/>
        <end position="391"/>
    </location>
</feature>
<feature type="transmembrane region" description="Helical" evidence="1">
    <location>
        <begin position="287"/>
        <end position="311"/>
    </location>
</feature>
<sequence length="517" mass="56226">MLSAGRAVVIGLLGVLVGVGVAYMLGWVLSARQKGGKKIGFVQWCVMGIGLVVVAGPMGLPSLVVGYAWGDSGVASELGNVLGLPMGKWFVKQAWLAELLYGVLLLGRYGVVSGFVMRYGPSGGHDGEGVWWAKRVGGVKGFWMGCQGWIGSALIAFCGVFLLVFGEFEIASLMGRPTWSVWLFDAQVGGLDVGRAMLNVVWPMGLQVLVVGGCAVWYLRREGRIGVNDRWGLRDEDRCVSWKLLAGAGWCLFAFLMVVGLPMWYLMSEGVAGVRGVIDAGMFEDDLWYSGVYALIGTMGVGVILIAMWWVMRRVKWMSRGGADVVIGGVAAMGLCGGLIVGMVLVSFRQWFEGLTGNDFFSDVVVGEWLLIGMGLMVVLLPMGWVLGLLARAKRERQSIYVAKMMWGGGVDRYIRWRGFGIWWRKYGRVWYWVGAYVFFQGFFELSASAVLYPAGGTPAGVRMYNLMHYGQSQVLSGMVLLSLLACGGVVLIGNVVVGVAVKCGGRFWFQWAGMRG</sequence>
<feature type="transmembrane region" description="Helical" evidence="1">
    <location>
        <begin position="41"/>
        <end position="69"/>
    </location>
</feature>
<organism evidence="2 3">
    <name type="scientific">Poriferisphaera corsica</name>
    <dbReference type="NCBI Taxonomy" id="2528020"/>
    <lineage>
        <taxon>Bacteria</taxon>
        <taxon>Pseudomonadati</taxon>
        <taxon>Planctomycetota</taxon>
        <taxon>Phycisphaerae</taxon>
        <taxon>Phycisphaerales</taxon>
        <taxon>Phycisphaeraceae</taxon>
        <taxon>Poriferisphaera</taxon>
    </lineage>
</organism>
<proteinExistence type="predicted"/>
<feature type="transmembrane region" description="Helical" evidence="1">
    <location>
        <begin position="89"/>
        <end position="111"/>
    </location>
</feature>
<dbReference type="KEGG" id="pcor:KS4_04020"/>
<dbReference type="EMBL" id="CP036425">
    <property type="protein sequence ID" value="QDU32370.1"/>
    <property type="molecule type" value="Genomic_DNA"/>
</dbReference>
<feature type="transmembrane region" description="Helical" evidence="1">
    <location>
        <begin position="200"/>
        <end position="219"/>
    </location>
</feature>
<feature type="transmembrane region" description="Helical" evidence="1">
    <location>
        <begin position="6"/>
        <end position="29"/>
    </location>
</feature>
<evidence type="ECO:0000313" key="2">
    <source>
        <dbReference type="EMBL" id="QDU32370.1"/>
    </source>
</evidence>